<organism evidence="3 4">
    <name type="scientific">Pseudonocardia alaniniphila</name>
    <dbReference type="NCBI Taxonomy" id="75291"/>
    <lineage>
        <taxon>Bacteria</taxon>
        <taxon>Bacillati</taxon>
        <taxon>Actinomycetota</taxon>
        <taxon>Actinomycetes</taxon>
        <taxon>Pseudonocardiales</taxon>
        <taxon>Pseudonocardiaceae</taxon>
        <taxon>Pseudonocardia</taxon>
    </lineage>
</organism>
<dbReference type="EMBL" id="JAKXMK010000025">
    <property type="protein sequence ID" value="MCH6169458.1"/>
    <property type="molecule type" value="Genomic_DNA"/>
</dbReference>
<dbReference type="RefSeq" id="WP_241040097.1">
    <property type="nucleotide sequence ID" value="NZ_BAAAJF010000045.1"/>
</dbReference>
<dbReference type="Pfam" id="PF13349">
    <property type="entry name" value="DUF4097"/>
    <property type="match status" value="1"/>
</dbReference>
<dbReference type="Gene3D" id="2.160.20.120">
    <property type="match status" value="1"/>
</dbReference>
<dbReference type="Proteomes" id="UP001299970">
    <property type="component" value="Unassembled WGS sequence"/>
</dbReference>
<reference evidence="3 4" key="1">
    <citation type="submission" date="2022-03" db="EMBL/GenBank/DDBJ databases">
        <title>Pseudonocardia alaer sp. nov., a novel actinomycete isolated from reed forest soil.</title>
        <authorList>
            <person name="Wang L."/>
        </authorList>
    </citation>
    <scope>NUCLEOTIDE SEQUENCE [LARGE SCALE GENOMIC DNA]</scope>
    <source>
        <strain evidence="3 4">Y-16303</strain>
    </source>
</reference>
<proteinExistence type="predicted"/>
<sequence>MDDATDFGTDEPTGSEELVRRQSWPVDGGVEMELTVDVGRIRVHLDEQIGGTGEGSAGDVRVEVRHDPSAGNTWTQGLSGIINWLGGHGGPGVGRSVDDLAADAVRAAEISWSETGKRLVVRSSQDLPLRVVPLAITVSAPAGSRLAARAGAGDVRVTGRAGWAGVRTGSGRISVAAVGGDADVTTGSGDVEIGAVAGRMRVRTGSGKVAVASTGGPAEVRASSGAVTVGTVDADLGVRTGSGDVEISDARCGRLELTTGSGGLRIGVHPGVRAELDLTSGSGKTRSDLEVTGVAPEQPAALQVRGRTGSGDVLVTRAAAAV</sequence>
<evidence type="ECO:0000256" key="1">
    <source>
        <dbReference type="SAM" id="MobiDB-lite"/>
    </source>
</evidence>
<feature type="region of interest" description="Disordered" evidence="1">
    <location>
        <begin position="1"/>
        <end position="20"/>
    </location>
</feature>
<evidence type="ECO:0000259" key="2">
    <source>
        <dbReference type="Pfam" id="PF13349"/>
    </source>
</evidence>
<accession>A0ABS9TLS9</accession>
<dbReference type="InterPro" id="IPR025164">
    <property type="entry name" value="Toastrack_DUF4097"/>
</dbReference>
<gene>
    <name evidence="3" type="ORF">MMF94_27485</name>
</gene>
<keyword evidence="4" id="KW-1185">Reference proteome</keyword>
<name>A0ABS9TLS9_9PSEU</name>
<comment type="caution">
    <text evidence="3">The sequence shown here is derived from an EMBL/GenBank/DDBJ whole genome shotgun (WGS) entry which is preliminary data.</text>
</comment>
<evidence type="ECO:0000313" key="3">
    <source>
        <dbReference type="EMBL" id="MCH6169458.1"/>
    </source>
</evidence>
<evidence type="ECO:0000313" key="4">
    <source>
        <dbReference type="Proteomes" id="UP001299970"/>
    </source>
</evidence>
<feature type="domain" description="DUF4097" evidence="2">
    <location>
        <begin position="166"/>
        <end position="314"/>
    </location>
</feature>
<protein>
    <submittedName>
        <fullName evidence="3">DUF4097 domain-containing protein</fullName>
    </submittedName>
</protein>